<evidence type="ECO:0000313" key="3">
    <source>
        <dbReference type="Proteomes" id="UP000265566"/>
    </source>
</evidence>
<dbReference type="PANTHER" id="PTHR32166">
    <property type="entry name" value="OSJNBA0013A04.12 PROTEIN"/>
    <property type="match status" value="1"/>
</dbReference>
<evidence type="ECO:0000259" key="1">
    <source>
        <dbReference type="Pfam" id="PF04937"/>
    </source>
</evidence>
<dbReference type="Gramene" id="rna34383">
    <property type="protein sequence ID" value="RHN50128.1"/>
    <property type="gene ID" value="gene34383"/>
</dbReference>
<dbReference type="InterPro" id="IPR007021">
    <property type="entry name" value="DUF659"/>
</dbReference>
<organism evidence="2 3">
    <name type="scientific">Medicago truncatula</name>
    <name type="common">Barrel medic</name>
    <name type="synonym">Medicago tribuloides</name>
    <dbReference type="NCBI Taxonomy" id="3880"/>
    <lineage>
        <taxon>Eukaryota</taxon>
        <taxon>Viridiplantae</taxon>
        <taxon>Streptophyta</taxon>
        <taxon>Embryophyta</taxon>
        <taxon>Tracheophyta</taxon>
        <taxon>Spermatophyta</taxon>
        <taxon>Magnoliopsida</taxon>
        <taxon>eudicotyledons</taxon>
        <taxon>Gunneridae</taxon>
        <taxon>Pentapetalae</taxon>
        <taxon>rosids</taxon>
        <taxon>fabids</taxon>
        <taxon>Fabales</taxon>
        <taxon>Fabaceae</taxon>
        <taxon>Papilionoideae</taxon>
        <taxon>50 kb inversion clade</taxon>
        <taxon>NPAAA clade</taxon>
        <taxon>Hologalegina</taxon>
        <taxon>IRL clade</taxon>
        <taxon>Trifolieae</taxon>
        <taxon>Medicago</taxon>
    </lineage>
</organism>
<comment type="caution">
    <text evidence="2">The sequence shown here is derived from an EMBL/GenBank/DDBJ whole genome shotgun (WGS) entry which is preliminary data.</text>
</comment>
<proteinExistence type="predicted"/>
<protein>
    <submittedName>
        <fullName evidence="2">Putative ribonuclease H-like domain-containing protein</fullName>
    </submittedName>
</protein>
<evidence type="ECO:0000313" key="2">
    <source>
        <dbReference type="EMBL" id="RHN50128.1"/>
    </source>
</evidence>
<sequence length="679" mass="77822">MDFINAQTMPKKIIPNNVVEVVLKHCISLDLKLYEQDIVYCKHCDNVVTGGIYWFICHITGMDNVEACMGVSYEVRKEMLEIHTNLQEGEKRSSNEVVVGSSRDGYKRRRVGSKASVVDEKNEKTSREEACQVIARFFYNNAIPFTAAKSDEFKTMFDLVSRQGVGFNPPSYDEIRGKYLTDEVKLTNEALEEHRAIWKVTGCTIMVDGSADSDTESRTILNWLVNSPKGTFFLKSIDASDMLESPEKLFKMMDDVVEEVGEENAVHIVTEYTEYYAAAAMMLMAKRTRLYWTPCATDCILTILEDCEENIPIHSEIIKKCQSLITFIHTRPSVKSLLWHFTKGKDILKLGMYQWQTSYYTLCCIHENKGALVRMFTSEEWKSSEFAEPRSRKWAEDMILDKEFWKYVMICYKGVKPLLNLLLMVDSTMVPIMGFIYEAMERAKDKIRRSLSKSAIERESFVLLKDIIDERWDKQFHSPLHAAGYFLNAQYHYSPGFRDDVKVKRGLQHCITRMVTNHKERSKIEIQLDDFDRQANQFGHPIAVITADMEIPPIWWASLVDGPPELQKFAIRVLSLTSSSYGSPRFPEAFEMVHSKSLRYRTDHDVLFVMANSKLAEKKRTSAELNIDDNGDVEGLNVEASDLDTPCLKCLADAGIADLHDVNGYGDEDGDEDGYEDEN</sequence>
<dbReference type="EMBL" id="PSQE01000006">
    <property type="protein sequence ID" value="RHN50128.1"/>
    <property type="molecule type" value="Genomic_DNA"/>
</dbReference>
<dbReference type="Pfam" id="PF04937">
    <property type="entry name" value="DUF659"/>
    <property type="match status" value="1"/>
</dbReference>
<reference evidence="3" key="1">
    <citation type="journal article" date="2018" name="Nat. Plants">
        <title>Whole-genome landscape of Medicago truncatula symbiotic genes.</title>
        <authorList>
            <person name="Pecrix Y."/>
            <person name="Staton S.E."/>
            <person name="Sallet E."/>
            <person name="Lelandais-Briere C."/>
            <person name="Moreau S."/>
            <person name="Carrere S."/>
            <person name="Blein T."/>
            <person name="Jardinaud M.F."/>
            <person name="Latrasse D."/>
            <person name="Zouine M."/>
            <person name="Zahm M."/>
            <person name="Kreplak J."/>
            <person name="Mayjonade B."/>
            <person name="Satge C."/>
            <person name="Perez M."/>
            <person name="Cauet S."/>
            <person name="Marande W."/>
            <person name="Chantry-Darmon C."/>
            <person name="Lopez-Roques C."/>
            <person name="Bouchez O."/>
            <person name="Berard A."/>
            <person name="Debelle F."/>
            <person name="Munos S."/>
            <person name="Bendahmane A."/>
            <person name="Berges H."/>
            <person name="Niebel A."/>
            <person name="Buitink J."/>
            <person name="Frugier F."/>
            <person name="Benhamed M."/>
            <person name="Crespi M."/>
            <person name="Gouzy J."/>
            <person name="Gamas P."/>
        </authorList>
    </citation>
    <scope>NUCLEOTIDE SEQUENCE [LARGE SCALE GENOMIC DNA]</scope>
    <source>
        <strain evidence="3">cv. Jemalong A17</strain>
    </source>
</reference>
<dbReference type="OrthoDB" id="1429788at2759"/>
<name>A0A396HBU5_MEDTR</name>
<dbReference type="Proteomes" id="UP000265566">
    <property type="component" value="Chromosome 6"/>
</dbReference>
<gene>
    <name evidence="2" type="ORF">MtrunA17_Chr6g0454051</name>
</gene>
<dbReference type="InterPro" id="IPR012337">
    <property type="entry name" value="RNaseH-like_sf"/>
</dbReference>
<dbReference type="AlphaFoldDB" id="A0A396HBU5"/>
<dbReference type="SUPFAM" id="SSF53098">
    <property type="entry name" value="Ribonuclease H-like"/>
    <property type="match status" value="1"/>
</dbReference>
<dbReference type="PANTHER" id="PTHR32166:SF122">
    <property type="entry name" value="OS09G0499600 PROTEIN"/>
    <property type="match status" value="1"/>
</dbReference>
<feature type="domain" description="DUF659" evidence="1">
    <location>
        <begin position="170"/>
        <end position="323"/>
    </location>
</feature>
<accession>A0A396HBU5</accession>